<accession>A0ABX0Y7Y4</accession>
<sequence>MLCRIGCGACCIAPSISSPIPGMPQGKPAGERCIQLGANNLCRIFGLPERPKVCAAFQADAAFCGVDSNDAIRILGWLEGATAQARVVNSIS</sequence>
<gene>
    <name evidence="1" type="ORF">HBH25_00785</name>
</gene>
<keyword evidence="2" id="KW-1185">Reference proteome</keyword>
<dbReference type="PANTHER" id="PTHR36931:SF1">
    <property type="entry name" value="UPF0153 PROTEIN YEIW"/>
    <property type="match status" value="1"/>
</dbReference>
<dbReference type="EMBL" id="JAAVJI010000001">
    <property type="protein sequence ID" value="NJO99404.1"/>
    <property type="molecule type" value="Genomic_DNA"/>
</dbReference>
<evidence type="ECO:0000313" key="1">
    <source>
        <dbReference type="EMBL" id="NJO99404.1"/>
    </source>
</evidence>
<dbReference type="InterPro" id="IPR005358">
    <property type="entry name" value="Puta_zinc/iron-chelating_dom"/>
</dbReference>
<comment type="caution">
    <text evidence="1">The sequence shown here is derived from an EMBL/GenBank/DDBJ whole genome shotgun (WGS) entry which is preliminary data.</text>
</comment>
<reference evidence="1 2" key="1">
    <citation type="submission" date="2020-03" db="EMBL/GenBank/DDBJ databases">
        <authorList>
            <person name="Wang L."/>
            <person name="He N."/>
            <person name="Li Y."/>
            <person name="Fang Y."/>
            <person name="Zhang F."/>
        </authorList>
    </citation>
    <scope>NUCLEOTIDE SEQUENCE [LARGE SCALE GENOMIC DNA]</scope>
    <source>
        <strain evidence="2">hsmgli-8</strain>
    </source>
</reference>
<name>A0ABX0Y7Y4_9PSED</name>
<dbReference type="PANTHER" id="PTHR36931">
    <property type="entry name" value="UPF0153 PROTEIN YEIW"/>
    <property type="match status" value="1"/>
</dbReference>
<dbReference type="RefSeq" id="WP_168080534.1">
    <property type="nucleotide sequence ID" value="NZ_JAAVJI010000001.1"/>
</dbReference>
<dbReference type="Pfam" id="PF03692">
    <property type="entry name" value="CxxCxxCC"/>
    <property type="match status" value="1"/>
</dbReference>
<protein>
    <submittedName>
        <fullName evidence="1">YkgJ family cysteine cluster protein</fullName>
    </submittedName>
</protein>
<dbReference type="Proteomes" id="UP000746535">
    <property type="component" value="Unassembled WGS sequence"/>
</dbReference>
<evidence type="ECO:0000313" key="2">
    <source>
        <dbReference type="Proteomes" id="UP000746535"/>
    </source>
</evidence>
<proteinExistence type="predicted"/>
<organism evidence="1 2">
    <name type="scientific">Pseudomonas quercus</name>
    <dbReference type="NCBI Taxonomy" id="2722792"/>
    <lineage>
        <taxon>Bacteria</taxon>
        <taxon>Pseudomonadati</taxon>
        <taxon>Pseudomonadota</taxon>
        <taxon>Gammaproteobacteria</taxon>
        <taxon>Pseudomonadales</taxon>
        <taxon>Pseudomonadaceae</taxon>
        <taxon>Pseudomonas</taxon>
    </lineage>
</organism>
<dbReference type="InterPro" id="IPR052572">
    <property type="entry name" value="UPF0153_domain"/>
</dbReference>